<dbReference type="HOGENOM" id="CLU_349307_0_0_1"/>
<feature type="domain" description="CCHC-type" evidence="3">
    <location>
        <begin position="296"/>
        <end position="311"/>
    </location>
</feature>
<keyword evidence="1" id="KW-0863">Zinc-finger</keyword>
<dbReference type="PANTHER" id="PTHR35046">
    <property type="entry name" value="ZINC KNUCKLE (CCHC-TYPE) FAMILY PROTEIN"/>
    <property type="match status" value="1"/>
</dbReference>
<sequence>MTAMQTSIQQLGDTVGTLAARIDALTTALTTRLDPQNQPVVLAPPQAQHQLPHQQQHPPPHHQPQQQRHFNDRDVNRAHPVLSDDEDELNRQAYLEDLQYQDNYDTRWEKGFRVNIPEFNGVLRGDDLIDRIISVEEIFDFKQVPPGRRVSLVAMRFRGHAATWWKQLKTTRSRTGKTPIQSWEKLVKHLRQTFLPHNYERTMYTRGIISQLQTAMAQFDPTTIGEAHRRAASFEQQSRSSNWTSSSSRSKTQEQIGHSTSSVPKETDDATSSATKNITPEEQPLRHSTRPNALHCYICGELGHRQTACQNSTRRGLVIDDSIIEQKVYDSQEEEENADENTDQTTTGDHDRLLVLRRACLTPVTQDDKWLHTNIFRATCTIDNRICNFAIDSGSCRNVLNDTAKIRITQRAKVSFSIGSHYRDRMYFDIAPIDFGHLLLDRLWEFDQRIMHDGAKNTYSFVWDSQKIVLLPSKDSSTSLPPLTPPSAEPLPTRAIGPSLSKPTISTPATLLCSYTTFMAEFQTEGYTLALVPTAGQSNAQSSLPPSLTSEKAITCNAEVIHIVLQQSSHSFPLYLCVVSSLQHPTTRSNSHRDHRSIAQTKTKTKSNQGYAELVRSYLLEIKRLLTIRSVGGELSFAVEPGSATAVEGRSAVTLLIFSEGLRRTDVDIVEPFVNQSLIERDESNRINPIAVCNIDLLYLLLGRNIDGVRSRRRLILEIRDESSIREERREGSLEKTLQKKAMPLMRRRVTEEDDEIDAEDGIVGEERTVVLRRTRRQESSKTENTKEERKKERKRREKSIWQLHHS</sequence>
<feature type="region of interest" description="Disordered" evidence="2">
    <location>
        <begin position="770"/>
        <end position="807"/>
    </location>
</feature>
<dbReference type="Proteomes" id="UP000032141">
    <property type="component" value="Chromosome C3"/>
</dbReference>
<dbReference type="eggNOG" id="KOG0017">
    <property type="taxonomic scope" value="Eukaryota"/>
</dbReference>
<feature type="region of interest" description="Disordered" evidence="2">
    <location>
        <begin position="328"/>
        <end position="348"/>
    </location>
</feature>
<feature type="region of interest" description="Disordered" evidence="2">
    <location>
        <begin position="476"/>
        <end position="499"/>
    </location>
</feature>
<feature type="region of interest" description="Disordered" evidence="2">
    <location>
        <begin position="46"/>
        <end position="69"/>
    </location>
</feature>
<keyword evidence="5" id="KW-1185">Reference proteome</keyword>
<dbReference type="GO" id="GO:0008270">
    <property type="term" value="F:zinc ion binding"/>
    <property type="evidence" value="ECO:0007669"/>
    <property type="project" value="UniProtKB-KW"/>
</dbReference>
<accession>A0A0D3BFK5</accession>
<proteinExistence type="predicted"/>
<dbReference type="PROSITE" id="PS50158">
    <property type="entry name" value="ZF_CCHC"/>
    <property type="match status" value="1"/>
</dbReference>
<dbReference type="InterPro" id="IPR005162">
    <property type="entry name" value="Retrotrans_gag_dom"/>
</dbReference>
<reference evidence="4" key="2">
    <citation type="submission" date="2015-03" db="UniProtKB">
        <authorList>
            <consortium name="EnsemblPlants"/>
        </authorList>
    </citation>
    <scope>IDENTIFICATION</scope>
</reference>
<evidence type="ECO:0000313" key="4">
    <source>
        <dbReference type="EnsemblPlants" id="Bo3g106910.1"/>
    </source>
</evidence>
<name>A0A0D3BFK5_BRAOL</name>
<dbReference type="PANTHER" id="PTHR35046:SF18">
    <property type="entry name" value="RNA-DIRECTED DNA POLYMERASE"/>
    <property type="match status" value="1"/>
</dbReference>
<evidence type="ECO:0000256" key="2">
    <source>
        <dbReference type="SAM" id="MobiDB-lite"/>
    </source>
</evidence>
<dbReference type="Pfam" id="PF03732">
    <property type="entry name" value="Retrotrans_gag"/>
    <property type="match status" value="1"/>
</dbReference>
<protein>
    <recommendedName>
        <fullName evidence="3">CCHC-type domain-containing protein</fullName>
    </recommendedName>
</protein>
<feature type="compositionally biased region" description="Low complexity" evidence="2">
    <location>
        <begin position="46"/>
        <end position="56"/>
    </location>
</feature>
<dbReference type="GO" id="GO:0003676">
    <property type="term" value="F:nucleic acid binding"/>
    <property type="evidence" value="ECO:0007669"/>
    <property type="project" value="InterPro"/>
</dbReference>
<evidence type="ECO:0000259" key="3">
    <source>
        <dbReference type="PROSITE" id="PS50158"/>
    </source>
</evidence>
<reference evidence="4 5" key="1">
    <citation type="journal article" date="2014" name="Genome Biol.">
        <title>Transcriptome and methylome profiling reveals relics of genome dominance in the mesopolyploid Brassica oleracea.</title>
        <authorList>
            <person name="Parkin I.A."/>
            <person name="Koh C."/>
            <person name="Tang H."/>
            <person name="Robinson S.J."/>
            <person name="Kagale S."/>
            <person name="Clarke W.E."/>
            <person name="Town C.D."/>
            <person name="Nixon J."/>
            <person name="Krishnakumar V."/>
            <person name="Bidwell S.L."/>
            <person name="Denoeud F."/>
            <person name="Belcram H."/>
            <person name="Links M.G."/>
            <person name="Just J."/>
            <person name="Clarke C."/>
            <person name="Bender T."/>
            <person name="Huebert T."/>
            <person name="Mason A.S."/>
            <person name="Pires J.C."/>
            <person name="Barker G."/>
            <person name="Moore J."/>
            <person name="Walley P.G."/>
            <person name="Manoli S."/>
            <person name="Batley J."/>
            <person name="Edwards D."/>
            <person name="Nelson M.N."/>
            <person name="Wang X."/>
            <person name="Paterson A.H."/>
            <person name="King G."/>
            <person name="Bancroft I."/>
            <person name="Chalhoub B."/>
            <person name="Sharpe A.G."/>
        </authorList>
    </citation>
    <scope>NUCLEOTIDE SEQUENCE</scope>
    <source>
        <strain evidence="4 5">cv. TO1000</strain>
    </source>
</reference>
<dbReference type="EnsemblPlants" id="Bo3g106910.1">
    <property type="protein sequence ID" value="Bo3g106910.1"/>
    <property type="gene ID" value="Bo3g106910"/>
</dbReference>
<feature type="compositionally biased region" description="Basic and acidic residues" evidence="2">
    <location>
        <begin position="777"/>
        <end position="791"/>
    </location>
</feature>
<dbReference type="Gramene" id="Bo3g106910.1">
    <property type="protein sequence ID" value="Bo3g106910.1"/>
    <property type="gene ID" value="Bo3g106910"/>
</dbReference>
<feature type="region of interest" description="Disordered" evidence="2">
    <location>
        <begin position="231"/>
        <end position="287"/>
    </location>
</feature>
<keyword evidence="1" id="KW-0479">Metal-binding</keyword>
<feature type="compositionally biased region" description="Acidic residues" evidence="2">
    <location>
        <begin position="331"/>
        <end position="342"/>
    </location>
</feature>
<feature type="compositionally biased region" description="Polar residues" evidence="2">
    <location>
        <begin position="253"/>
        <end position="280"/>
    </location>
</feature>
<evidence type="ECO:0000256" key="1">
    <source>
        <dbReference type="PROSITE-ProRule" id="PRU00047"/>
    </source>
</evidence>
<organism evidence="4 5">
    <name type="scientific">Brassica oleracea var. oleracea</name>
    <dbReference type="NCBI Taxonomy" id="109376"/>
    <lineage>
        <taxon>Eukaryota</taxon>
        <taxon>Viridiplantae</taxon>
        <taxon>Streptophyta</taxon>
        <taxon>Embryophyta</taxon>
        <taxon>Tracheophyta</taxon>
        <taxon>Spermatophyta</taxon>
        <taxon>Magnoliopsida</taxon>
        <taxon>eudicotyledons</taxon>
        <taxon>Gunneridae</taxon>
        <taxon>Pentapetalae</taxon>
        <taxon>rosids</taxon>
        <taxon>malvids</taxon>
        <taxon>Brassicales</taxon>
        <taxon>Brassicaceae</taxon>
        <taxon>Brassiceae</taxon>
        <taxon>Brassica</taxon>
    </lineage>
</organism>
<dbReference type="InterPro" id="IPR001878">
    <property type="entry name" value="Znf_CCHC"/>
</dbReference>
<dbReference type="AlphaFoldDB" id="A0A0D3BFK5"/>
<keyword evidence="1" id="KW-0862">Zinc</keyword>
<evidence type="ECO:0000313" key="5">
    <source>
        <dbReference type="Proteomes" id="UP000032141"/>
    </source>
</evidence>
<feature type="compositionally biased region" description="Low complexity" evidence="2">
    <location>
        <begin position="238"/>
        <end position="250"/>
    </location>
</feature>